<dbReference type="InterPro" id="IPR009241">
    <property type="entry name" value="HigB-like"/>
</dbReference>
<dbReference type="EMBL" id="VJMF01000044">
    <property type="protein sequence ID" value="TRL32794.1"/>
    <property type="molecule type" value="Genomic_DNA"/>
</dbReference>
<organism evidence="1 2">
    <name type="scientific">Methylosinus sporium</name>
    <dbReference type="NCBI Taxonomy" id="428"/>
    <lineage>
        <taxon>Bacteria</taxon>
        <taxon>Pseudomonadati</taxon>
        <taxon>Pseudomonadota</taxon>
        <taxon>Alphaproteobacteria</taxon>
        <taxon>Hyphomicrobiales</taxon>
        <taxon>Methylocystaceae</taxon>
        <taxon>Methylosinus</taxon>
    </lineage>
</organism>
<dbReference type="NCBIfam" id="TIGR02683">
    <property type="entry name" value="upstrm_HI1419"/>
    <property type="match status" value="1"/>
</dbReference>
<proteinExistence type="predicted"/>
<dbReference type="PIRSF" id="PIRSF028744">
    <property type="entry name" value="Addict_mod_HI1419"/>
    <property type="match status" value="1"/>
</dbReference>
<dbReference type="PANTHER" id="PTHR41791">
    <property type="entry name" value="SSL7039 PROTEIN"/>
    <property type="match status" value="1"/>
</dbReference>
<gene>
    <name evidence="1" type="ORF">FM996_11705</name>
</gene>
<dbReference type="InterPro" id="IPR014056">
    <property type="entry name" value="TypeIITA-like_toxin_pred"/>
</dbReference>
<dbReference type="RefSeq" id="WP_142863163.1">
    <property type="nucleotide sequence ID" value="NZ_VJMF01000044.1"/>
</dbReference>
<comment type="caution">
    <text evidence="1">The sequence shown here is derived from an EMBL/GenBank/DDBJ whole genome shotgun (WGS) entry which is preliminary data.</text>
</comment>
<name>A0A549ST15_METSR</name>
<sequence>MLKIRQTLVFQEWRESLKDGRARAAIAKRMIRIQAGNFGDAKYLGDGVSELRFDLGPGYRVYFHRRGDVVVILLCGGDKKTQASDIEKAKAMIPELE</sequence>
<reference evidence="1 2" key="1">
    <citation type="submission" date="2019-07" db="EMBL/GenBank/DDBJ databases">
        <title>Ln-dependent methylotrophs.</title>
        <authorList>
            <person name="Tani A."/>
        </authorList>
    </citation>
    <scope>NUCLEOTIDE SEQUENCE [LARGE SCALE GENOMIC DNA]</scope>
    <source>
        <strain evidence="1 2">SM89A</strain>
    </source>
</reference>
<dbReference type="Pfam" id="PF05973">
    <property type="entry name" value="Gp49"/>
    <property type="match status" value="1"/>
</dbReference>
<evidence type="ECO:0000313" key="2">
    <source>
        <dbReference type="Proteomes" id="UP000316781"/>
    </source>
</evidence>
<evidence type="ECO:0000313" key="1">
    <source>
        <dbReference type="EMBL" id="TRL32794.1"/>
    </source>
</evidence>
<protein>
    <submittedName>
        <fullName evidence="1">Type II toxin-antitoxin system RelE/ParE family toxin</fullName>
    </submittedName>
</protein>
<dbReference type="AlphaFoldDB" id="A0A549ST15"/>
<accession>A0A549ST15</accession>
<dbReference type="Proteomes" id="UP000316781">
    <property type="component" value="Unassembled WGS sequence"/>
</dbReference>
<dbReference type="PANTHER" id="PTHR41791:SF1">
    <property type="entry name" value="SSL7039 PROTEIN"/>
    <property type="match status" value="1"/>
</dbReference>